<evidence type="ECO:0000259" key="4">
    <source>
        <dbReference type="PROSITE" id="PS51898"/>
    </source>
</evidence>
<dbReference type="InterPro" id="IPR050090">
    <property type="entry name" value="Tyrosine_recombinase_XerCD"/>
</dbReference>
<dbReference type="EMBL" id="QRKB01000001">
    <property type="protein sequence ID" value="RHH85188.1"/>
    <property type="molecule type" value="Genomic_DNA"/>
</dbReference>
<dbReference type="InterPro" id="IPR025269">
    <property type="entry name" value="SAM-like_dom"/>
</dbReference>
<dbReference type="InterPro" id="IPR010998">
    <property type="entry name" value="Integrase_recombinase_N"/>
</dbReference>
<dbReference type="Gene3D" id="1.10.150.130">
    <property type="match status" value="1"/>
</dbReference>
<dbReference type="GO" id="GO:0015074">
    <property type="term" value="P:DNA integration"/>
    <property type="evidence" value="ECO:0007669"/>
    <property type="project" value="InterPro"/>
</dbReference>
<keyword evidence="2" id="KW-0238">DNA-binding</keyword>
<dbReference type="Pfam" id="PF00589">
    <property type="entry name" value="Phage_integrase"/>
    <property type="match status" value="1"/>
</dbReference>
<evidence type="ECO:0000313" key="5">
    <source>
        <dbReference type="EMBL" id="RHH85188.1"/>
    </source>
</evidence>
<dbReference type="PANTHER" id="PTHR30349:SF64">
    <property type="entry name" value="PROPHAGE INTEGRASE INTD-RELATED"/>
    <property type="match status" value="1"/>
</dbReference>
<dbReference type="Pfam" id="PF17293">
    <property type="entry name" value="Arm-DNA-bind_5"/>
    <property type="match status" value="1"/>
</dbReference>
<dbReference type="PROSITE" id="PS51898">
    <property type="entry name" value="TYR_RECOMBINASE"/>
    <property type="match status" value="1"/>
</dbReference>
<dbReference type="AlphaFoldDB" id="A0A414YG92"/>
<evidence type="ECO:0000313" key="6">
    <source>
        <dbReference type="Proteomes" id="UP000284548"/>
    </source>
</evidence>
<keyword evidence="3" id="KW-0233">DNA recombination</keyword>
<dbReference type="SUPFAM" id="SSF56349">
    <property type="entry name" value="DNA breaking-rejoining enzymes"/>
    <property type="match status" value="1"/>
</dbReference>
<dbReference type="GO" id="GO:0006310">
    <property type="term" value="P:DNA recombination"/>
    <property type="evidence" value="ECO:0007669"/>
    <property type="project" value="UniProtKB-KW"/>
</dbReference>
<comment type="similarity">
    <text evidence="1">Belongs to the 'phage' integrase family.</text>
</comment>
<accession>A0A414YG92</accession>
<evidence type="ECO:0000256" key="3">
    <source>
        <dbReference type="ARBA" id="ARBA00023172"/>
    </source>
</evidence>
<dbReference type="Pfam" id="PF13102">
    <property type="entry name" value="Phage_int_SAM_5"/>
    <property type="match status" value="1"/>
</dbReference>
<evidence type="ECO:0000256" key="1">
    <source>
        <dbReference type="ARBA" id="ARBA00008857"/>
    </source>
</evidence>
<organism evidence="5 6">
    <name type="scientific">Segatella copri</name>
    <dbReference type="NCBI Taxonomy" id="165179"/>
    <lineage>
        <taxon>Bacteria</taxon>
        <taxon>Pseudomonadati</taxon>
        <taxon>Bacteroidota</taxon>
        <taxon>Bacteroidia</taxon>
        <taxon>Bacteroidales</taxon>
        <taxon>Prevotellaceae</taxon>
        <taxon>Segatella</taxon>
    </lineage>
</organism>
<dbReference type="InterPro" id="IPR002104">
    <property type="entry name" value="Integrase_catalytic"/>
</dbReference>
<dbReference type="InterPro" id="IPR013762">
    <property type="entry name" value="Integrase-like_cat_sf"/>
</dbReference>
<dbReference type="PANTHER" id="PTHR30349">
    <property type="entry name" value="PHAGE INTEGRASE-RELATED"/>
    <property type="match status" value="1"/>
</dbReference>
<dbReference type="Proteomes" id="UP000284548">
    <property type="component" value="Unassembled WGS sequence"/>
</dbReference>
<protein>
    <submittedName>
        <fullName evidence="5">Site-specific integrase</fullName>
    </submittedName>
</protein>
<comment type="caution">
    <text evidence="5">The sequence shown here is derived from an EMBL/GenBank/DDBJ whole genome shotgun (WGS) entry which is preliminary data.</text>
</comment>
<dbReference type="InterPro" id="IPR011010">
    <property type="entry name" value="DNA_brk_join_enz"/>
</dbReference>
<feature type="domain" description="Tyr recombinase" evidence="4">
    <location>
        <begin position="206"/>
        <end position="371"/>
    </location>
</feature>
<sequence length="377" mass="43828">MAKINLSIIHNRLKRATSKHEVSVELCFCAKRQRKYFSTGVKVTTTQWSDASKMVIKRKDADELNEIIQAYRARANEIISKMVKEGCCDLNVVISQMNGEDEGTSFIEYCERRRNERKVCEHTKKRYDVFIKFLKTWGKIKSFQDCNVSKVRAMDEYLHRQDKAQCTIYDYHKYLKLFINDAMIDGLIEQNPYKFLPFHIGKGEKQYVDCVTEEQFAAIKKLKLSTPHILHARDLFLFQCYTGLAYSDLASFDYTNCEEIGGKMFYHAKRTKTDTDFVFQLLKPALEILQKYDFKLPRITNQKYNDYLKAIGQMVGVDRLHTHMGRATAATLFLSKGMPINIVARVLGHTTLRQTTRYARTLNKDVQSAFDALEGKM</sequence>
<reference evidence="5 6" key="1">
    <citation type="submission" date="2018-08" db="EMBL/GenBank/DDBJ databases">
        <title>A genome reference for cultivated species of the human gut microbiota.</title>
        <authorList>
            <person name="Zou Y."/>
            <person name="Xue W."/>
            <person name="Luo G."/>
        </authorList>
    </citation>
    <scope>NUCLEOTIDE SEQUENCE [LARGE SCALE GENOMIC DNA]</scope>
    <source>
        <strain evidence="5 6">AM16-54</strain>
    </source>
</reference>
<dbReference type="GO" id="GO:0003677">
    <property type="term" value="F:DNA binding"/>
    <property type="evidence" value="ECO:0007669"/>
    <property type="project" value="UniProtKB-KW"/>
</dbReference>
<dbReference type="InterPro" id="IPR035386">
    <property type="entry name" value="Arm-DNA-bind_5"/>
</dbReference>
<dbReference type="RefSeq" id="WP_118253007.1">
    <property type="nucleotide sequence ID" value="NZ_QRKB01000001.1"/>
</dbReference>
<dbReference type="CDD" id="cd01185">
    <property type="entry name" value="INTN1_C_like"/>
    <property type="match status" value="1"/>
</dbReference>
<name>A0A414YG92_9BACT</name>
<evidence type="ECO:0000256" key="2">
    <source>
        <dbReference type="ARBA" id="ARBA00023125"/>
    </source>
</evidence>
<dbReference type="Gene3D" id="1.10.443.10">
    <property type="entry name" value="Intergrase catalytic core"/>
    <property type="match status" value="1"/>
</dbReference>
<proteinExistence type="inferred from homology"/>
<gene>
    <name evidence="5" type="ORF">DW192_00200</name>
</gene>